<comment type="subcellular location">
    <subcellularLocation>
        <location evidence="1">Cell membrane</location>
        <topology evidence="1">Peripheral membrane protein</topology>
    </subcellularLocation>
</comment>
<evidence type="ECO:0000256" key="7">
    <source>
        <dbReference type="ARBA" id="ARBA00022840"/>
    </source>
</evidence>
<sequence>MQMDNAVEVQNLSKSFGTVRSNQNISLTVKKGEILALLGENGSGKSTFVNMLAGIYTPESGTISINGEVQHFSSPQDAIAAGIGMVHQHFKLVEVMSALENITLGERKAGFFIQKNKIAEKIRQLAEQFGFAIDLDKKIYTMSVSEKQTVEIVKILYQGARILILDEPTAVLTPQETENLFSTLRRMRSEGCSIIIITHKLNEVMSISDRVTVLHKGKLAGTVCTKDTSEEELAGMMIGEKVNLSYEYIKVPLSEKPLLSIKKLSFVNKSGAKRLDNITFDLHGGEMLGIAGIVGSGQKELCEVLTGISAASGSAIFEGSELLKMSPLEIRRLGIRMNFVPEDRLGMGLVAGMDVTDNILLRSYDSSRGIFIDRKSGGKHAEDIVKRYGIATPSIHNAVKQLSGGNIQKILLAREIEMHPKFLIVSYPFRGLDVGATNTIIATLNEQKKHGIAILLIAEDIDQICAICDRVMVLHDGKNMGIIDPKSTTKETIGLMMMGKYTSDGVSK</sequence>
<dbReference type="CDD" id="cd03216">
    <property type="entry name" value="ABC_Carb_Monos_I"/>
    <property type="match status" value="1"/>
</dbReference>
<dbReference type="Proteomes" id="UP000190423">
    <property type="component" value="Unassembled WGS sequence"/>
</dbReference>
<dbReference type="STRING" id="261392.SAMN02745149_00018"/>
<evidence type="ECO:0000256" key="5">
    <source>
        <dbReference type="ARBA" id="ARBA00022737"/>
    </source>
</evidence>
<accession>A0A1T4JHH2</accession>
<dbReference type="PROSITE" id="PS50893">
    <property type="entry name" value="ABC_TRANSPORTER_2"/>
    <property type="match status" value="2"/>
</dbReference>
<keyword evidence="2" id="KW-0813">Transport</keyword>
<dbReference type="GO" id="GO:0016887">
    <property type="term" value="F:ATP hydrolysis activity"/>
    <property type="evidence" value="ECO:0007669"/>
    <property type="project" value="InterPro"/>
</dbReference>
<dbReference type="InterPro" id="IPR050107">
    <property type="entry name" value="ABC_carbohydrate_import_ATPase"/>
</dbReference>
<evidence type="ECO:0000313" key="11">
    <source>
        <dbReference type="EMBL" id="SJZ29517.1"/>
    </source>
</evidence>
<dbReference type="GO" id="GO:0005524">
    <property type="term" value="F:ATP binding"/>
    <property type="evidence" value="ECO:0007669"/>
    <property type="project" value="UniProtKB-KW"/>
</dbReference>
<dbReference type="CDD" id="cd03215">
    <property type="entry name" value="ABC_Carb_Monos_II"/>
    <property type="match status" value="1"/>
</dbReference>
<dbReference type="Gene3D" id="3.40.50.300">
    <property type="entry name" value="P-loop containing nucleotide triphosphate hydrolases"/>
    <property type="match status" value="2"/>
</dbReference>
<keyword evidence="9" id="KW-0472">Membrane</keyword>
<dbReference type="PROSITE" id="PS00211">
    <property type="entry name" value="ABC_TRANSPORTER_1"/>
    <property type="match status" value="1"/>
</dbReference>
<dbReference type="InterPro" id="IPR017871">
    <property type="entry name" value="ABC_transporter-like_CS"/>
</dbReference>
<evidence type="ECO:0000256" key="1">
    <source>
        <dbReference type="ARBA" id="ARBA00004202"/>
    </source>
</evidence>
<dbReference type="Pfam" id="PF00005">
    <property type="entry name" value="ABC_tran"/>
    <property type="match status" value="2"/>
</dbReference>
<protein>
    <submittedName>
        <fullName evidence="11">Nucleoside ABC transporter ATP-binding protein</fullName>
    </submittedName>
</protein>
<evidence type="ECO:0000256" key="8">
    <source>
        <dbReference type="ARBA" id="ARBA00022967"/>
    </source>
</evidence>
<dbReference type="AlphaFoldDB" id="A0A1T4JHH2"/>
<dbReference type="SUPFAM" id="SSF52540">
    <property type="entry name" value="P-loop containing nucleoside triphosphate hydrolases"/>
    <property type="match status" value="2"/>
</dbReference>
<feature type="domain" description="ABC transporter" evidence="10">
    <location>
        <begin position="7"/>
        <end position="241"/>
    </location>
</feature>
<keyword evidence="4" id="KW-0762">Sugar transport</keyword>
<evidence type="ECO:0000259" key="10">
    <source>
        <dbReference type="PROSITE" id="PS50893"/>
    </source>
</evidence>
<dbReference type="InterPro" id="IPR027417">
    <property type="entry name" value="P-loop_NTPase"/>
</dbReference>
<evidence type="ECO:0000313" key="12">
    <source>
        <dbReference type="Proteomes" id="UP000190423"/>
    </source>
</evidence>
<keyword evidence="7 11" id="KW-0067">ATP-binding</keyword>
<keyword evidence="5" id="KW-0677">Repeat</keyword>
<evidence type="ECO:0000256" key="4">
    <source>
        <dbReference type="ARBA" id="ARBA00022597"/>
    </source>
</evidence>
<proteinExistence type="predicted"/>
<dbReference type="FunFam" id="3.40.50.300:FF:000127">
    <property type="entry name" value="Ribose import ATP-binding protein RbsA"/>
    <property type="match status" value="1"/>
</dbReference>
<dbReference type="InterPro" id="IPR003593">
    <property type="entry name" value="AAA+_ATPase"/>
</dbReference>
<evidence type="ECO:0000256" key="2">
    <source>
        <dbReference type="ARBA" id="ARBA00022448"/>
    </source>
</evidence>
<keyword evidence="8" id="KW-1278">Translocase</keyword>
<dbReference type="GO" id="GO:0005886">
    <property type="term" value="C:plasma membrane"/>
    <property type="evidence" value="ECO:0007669"/>
    <property type="project" value="UniProtKB-SubCell"/>
</dbReference>
<feature type="domain" description="ABC transporter" evidence="10">
    <location>
        <begin position="259"/>
        <end position="501"/>
    </location>
</feature>
<keyword evidence="12" id="KW-1185">Reference proteome</keyword>
<gene>
    <name evidence="11" type="ORF">SAMN02745149_00018</name>
</gene>
<evidence type="ECO:0000256" key="9">
    <source>
        <dbReference type="ARBA" id="ARBA00023136"/>
    </source>
</evidence>
<reference evidence="11 12" key="1">
    <citation type="submission" date="2017-02" db="EMBL/GenBank/DDBJ databases">
        <authorList>
            <person name="Peterson S.W."/>
        </authorList>
    </citation>
    <scope>NUCLEOTIDE SEQUENCE [LARGE SCALE GENOMIC DNA]</scope>
    <source>
        <strain evidence="11 12">ATCC BAA-908</strain>
    </source>
</reference>
<dbReference type="EMBL" id="FUWG01000002">
    <property type="protein sequence ID" value="SJZ29517.1"/>
    <property type="molecule type" value="Genomic_DNA"/>
</dbReference>
<evidence type="ECO:0000256" key="6">
    <source>
        <dbReference type="ARBA" id="ARBA00022741"/>
    </source>
</evidence>
<evidence type="ECO:0000256" key="3">
    <source>
        <dbReference type="ARBA" id="ARBA00022475"/>
    </source>
</evidence>
<dbReference type="PANTHER" id="PTHR43790:SF4">
    <property type="entry name" value="GUANOSINE IMPORT ATP-BINDING PROTEIN NUPO"/>
    <property type="match status" value="1"/>
</dbReference>
<keyword evidence="6" id="KW-0547">Nucleotide-binding</keyword>
<dbReference type="PANTHER" id="PTHR43790">
    <property type="entry name" value="CARBOHYDRATE TRANSPORT ATP-BINDING PROTEIN MG119-RELATED"/>
    <property type="match status" value="1"/>
</dbReference>
<dbReference type="SMART" id="SM00382">
    <property type="entry name" value="AAA"/>
    <property type="match status" value="2"/>
</dbReference>
<organism evidence="11 12">
    <name type="scientific">Treponema porcinum</name>
    <dbReference type="NCBI Taxonomy" id="261392"/>
    <lineage>
        <taxon>Bacteria</taxon>
        <taxon>Pseudomonadati</taxon>
        <taxon>Spirochaetota</taxon>
        <taxon>Spirochaetia</taxon>
        <taxon>Spirochaetales</taxon>
        <taxon>Treponemataceae</taxon>
        <taxon>Treponema</taxon>
    </lineage>
</organism>
<dbReference type="InterPro" id="IPR003439">
    <property type="entry name" value="ABC_transporter-like_ATP-bd"/>
</dbReference>
<keyword evidence="3" id="KW-1003">Cell membrane</keyword>
<name>A0A1T4JHH2_TREPO</name>